<dbReference type="RefSeq" id="WP_131599313.1">
    <property type="nucleotide sequence ID" value="NZ_PSZO01000015.1"/>
</dbReference>
<protein>
    <submittedName>
        <fullName evidence="2">Uncharacterized protein</fullName>
    </submittedName>
</protein>
<evidence type="ECO:0000313" key="3">
    <source>
        <dbReference type="Proteomes" id="UP000294192"/>
    </source>
</evidence>
<feature type="transmembrane region" description="Helical" evidence="1">
    <location>
        <begin position="46"/>
        <end position="73"/>
    </location>
</feature>
<accession>A0A4R0XTP4</accession>
<dbReference type="Proteomes" id="UP000294192">
    <property type="component" value="Unassembled WGS sequence"/>
</dbReference>
<feature type="transmembrane region" description="Helical" evidence="1">
    <location>
        <begin position="12"/>
        <end position="40"/>
    </location>
</feature>
<keyword evidence="1" id="KW-1133">Transmembrane helix</keyword>
<proteinExistence type="predicted"/>
<keyword evidence="3" id="KW-1185">Reference proteome</keyword>
<organism evidence="2 3">
    <name type="scientific">Mycoplasma marinum</name>
    <dbReference type="NCBI Taxonomy" id="1937190"/>
    <lineage>
        <taxon>Bacteria</taxon>
        <taxon>Bacillati</taxon>
        <taxon>Mycoplasmatota</taxon>
        <taxon>Mollicutes</taxon>
        <taxon>Mycoplasmataceae</taxon>
        <taxon>Mycoplasma</taxon>
    </lineage>
</organism>
<keyword evidence="1" id="KW-0812">Transmembrane</keyword>
<sequence>MKHSKHRKKGIFAASGVVLTQGLEAVMLPIIFYAGFMFIISKNNGIAYSSGIMSIKETFSLVLLTIYLGPTIMKRVIKLMTQKKYVFLFYLELLVPLLVICFLLLVLF</sequence>
<name>A0A4R0XTP4_9MOLU</name>
<gene>
    <name evidence="2" type="ORF">C4B24_03275</name>
</gene>
<reference evidence="2 3" key="1">
    <citation type="submission" date="2018-02" db="EMBL/GenBank/DDBJ databases">
        <title>Mycoplasma marinum and Mycoplasma todarodis sp. nov., moderately halophilic and psychrotolerant mycoplasmas isolated from cephalopods.</title>
        <authorList>
            <person name="Viver T."/>
        </authorList>
    </citation>
    <scope>NUCLEOTIDE SEQUENCE [LARGE SCALE GENOMIC DNA]</scope>
    <source>
        <strain evidence="2 3">PE</strain>
    </source>
</reference>
<dbReference type="AlphaFoldDB" id="A0A4R0XTP4"/>
<evidence type="ECO:0000256" key="1">
    <source>
        <dbReference type="SAM" id="Phobius"/>
    </source>
</evidence>
<comment type="caution">
    <text evidence="2">The sequence shown here is derived from an EMBL/GenBank/DDBJ whole genome shotgun (WGS) entry which is preliminary data.</text>
</comment>
<keyword evidence="1" id="KW-0472">Membrane</keyword>
<dbReference type="EMBL" id="PSZO01000015">
    <property type="protein sequence ID" value="TCG11019.1"/>
    <property type="molecule type" value="Genomic_DNA"/>
</dbReference>
<evidence type="ECO:0000313" key="2">
    <source>
        <dbReference type="EMBL" id="TCG11019.1"/>
    </source>
</evidence>
<feature type="transmembrane region" description="Helical" evidence="1">
    <location>
        <begin position="85"/>
        <end position="107"/>
    </location>
</feature>